<dbReference type="RefSeq" id="WP_015051266.1">
    <property type="nucleotide sequence ID" value="NC_018870.1"/>
</dbReference>
<dbReference type="KEGG" id="tpz:Tph_c22010"/>
<evidence type="ECO:0000313" key="8">
    <source>
        <dbReference type="EMBL" id="AFV12392.1"/>
    </source>
</evidence>
<keyword evidence="4" id="KW-0949">S-adenosyl-L-methionine</keyword>
<sequence length="1134" mass="128556">MPVLSAEQRNKLERTVVEARDVAEAGARAALEALAVHHHEPYSHMSSEQRRLRNHLRARARQLGDKQDKSGKLEIIHLIQECAYEYWHRMLFARFLAENDLLIEPEMGVAVSLDECDELAREEGSDLWTLASRFAQQMLPQIFRPDDPVLQVAFPYEYQLKLEQLLDDLEPDIFKASDALGWVYQFWQSKRKKQVNESGNKIGADELPAVTQLFTEPYMVNFLIHNTIGAWYAGRVLAENPQLAGQAESEEELRRAVSLPGVTWDYLRFVRTGDGEGPWRPAAGTFKEWPKRAAGLKILDPCCGSGHFLVAALYHLVPIRMAEEGLTAREACDAVLRDNLHGLEIDERCTQIAAFALALAAWTYPGAGGYRSLPQMRIACSGIAPNAKKEDWLALAGDDERLRNGMARLYELFQDAPILGSLIDPGSAIENNLFEAGFDELRPLLEKAMSVEKDDYEQHELGVAACGIADAVQILGGRYHLIITNVPYLARGKQANKLKEFCLKYYNEAKNDIATVFLNRLLRLNSPEGTTALVLPQNWLFLTAYKKFRTRMLKTRRWDIVAKLGPGAFETISGEVVNVVLLAISTSAPSDGHTFAGLDATAPRTAREKDRFLCIGELRTVDQSNQFKNPEARVTITEIPLVDETLGQYCSILQGSSTGDEPRFVRCFWEFNSFNVRWKLLLSAPDEGVYSGRSHVWDWPNDNCELAKSDGARIQGLEAIGKQGFFVSGSRRITASIYNGEFYSKVLATIIPFNSLNKLAIWAFLESDVFEREVRKLDQKILVTPGVFANVPFDLEYWQKVAAEKYPKGLPEPYSDDPTQWIFHGHPTVSTSPLQVAVARLLGYRWPAELDDSMRLSAEARRLVRRCRELESYADNEGIVCLPAVRGEDPAAERLRALLAAAYGDDWSPEKERELIAATGSEAKELDEWLRSDFFEQHCKLFHHRPFIWHIWDGRRRDGFHALVNYHKLAGGNGKGRQVLESLTYSYLGEWITRQKDGVKRGEGGAEDRLAAALELQKRLIAILEGEPPFDIFVRWKPIEQQPIGWEPDINDGVRVNIRPFMASDLPGGRKGAGILRWKPNINWRKDRGKEPRRPQEQFPWFWNNGQFTGDRVNDVHLTNEEKRKARENANRSR</sequence>
<dbReference type="AlphaFoldDB" id="K4LK05"/>
<evidence type="ECO:0000256" key="1">
    <source>
        <dbReference type="ARBA" id="ARBA00011900"/>
    </source>
</evidence>
<dbReference type="EC" id="2.1.1.72" evidence="1"/>
<dbReference type="InterPro" id="IPR011639">
    <property type="entry name" value="MethylTrfase_TaqI-like_dom"/>
</dbReference>
<dbReference type="Pfam" id="PF07669">
    <property type="entry name" value="Eco57I"/>
    <property type="match status" value="1"/>
</dbReference>
<protein>
    <recommendedName>
        <fullName evidence="1">site-specific DNA-methyltransferase (adenine-specific)</fullName>
        <ecNumber evidence="1">2.1.1.72</ecNumber>
    </recommendedName>
</protein>
<feature type="domain" description="Type II methyltransferase M.TaqI-like" evidence="7">
    <location>
        <begin position="339"/>
        <end position="559"/>
    </location>
</feature>
<reference evidence="8 9" key="1">
    <citation type="journal article" date="2012" name="BMC Genomics">
        <title>Genome-guided analysis of physiological and morphological traits of the fermentative acetate oxidizer Thermacetogenium phaeum.</title>
        <authorList>
            <person name="Oehler D."/>
            <person name="Poehlein A."/>
            <person name="Leimbach A."/>
            <person name="Muller N."/>
            <person name="Daniel R."/>
            <person name="Gottschalk G."/>
            <person name="Schink B."/>
        </authorList>
    </citation>
    <scope>NUCLEOTIDE SEQUENCE [LARGE SCALE GENOMIC DNA]</scope>
    <source>
        <strain evidence="9">ATCC BAA-254 / DSM 26808 / PB</strain>
    </source>
</reference>
<comment type="catalytic activity">
    <reaction evidence="5">
        <text>a 2'-deoxyadenosine in DNA + S-adenosyl-L-methionine = an N(6)-methyl-2'-deoxyadenosine in DNA + S-adenosyl-L-homocysteine + H(+)</text>
        <dbReference type="Rhea" id="RHEA:15197"/>
        <dbReference type="Rhea" id="RHEA-COMP:12418"/>
        <dbReference type="Rhea" id="RHEA-COMP:12419"/>
        <dbReference type="ChEBI" id="CHEBI:15378"/>
        <dbReference type="ChEBI" id="CHEBI:57856"/>
        <dbReference type="ChEBI" id="CHEBI:59789"/>
        <dbReference type="ChEBI" id="CHEBI:90615"/>
        <dbReference type="ChEBI" id="CHEBI:90616"/>
        <dbReference type="EC" id="2.1.1.72"/>
    </reaction>
</comment>
<evidence type="ECO:0000256" key="5">
    <source>
        <dbReference type="ARBA" id="ARBA00047942"/>
    </source>
</evidence>
<evidence type="ECO:0000256" key="3">
    <source>
        <dbReference type="ARBA" id="ARBA00022679"/>
    </source>
</evidence>
<evidence type="ECO:0000313" key="9">
    <source>
        <dbReference type="Proteomes" id="UP000000467"/>
    </source>
</evidence>
<dbReference type="PANTHER" id="PTHR33841:SF1">
    <property type="entry name" value="DNA METHYLTRANSFERASE A"/>
    <property type="match status" value="1"/>
</dbReference>
<dbReference type="InterPro" id="IPR050953">
    <property type="entry name" value="N4_N6_ade-DNA_methylase"/>
</dbReference>
<feature type="compositionally biased region" description="Basic and acidic residues" evidence="6">
    <location>
        <begin position="1112"/>
        <end position="1134"/>
    </location>
</feature>
<keyword evidence="9" id="KW-1185">Reference proteome</keyword>
<evidence type="ECO:0000256" key="4">
    <source>
        <dbReference type="ARBA" id="ARBA00022691"/>
    </source>
</evidence>
<evidence type="ECO:0000259" key="7">
    <source>
        <dbReference type="Pfam" id="PF07669"/>
    </source>
</evidence>
<dbReference type="HOGENOM" id="CLU_008940_0_0_9"/>
<dbReference type="OrthoDB" id="32195at2"/>
<dbReference type="Gene3D" id="3.40.50.150">
    <property type="entry name" value="Vaccinia Virus protein VP39"/>
    <property type="match status" value="1"/>
</dbReference>
<dbReference type="GO" id="GO:0009007">
    <property type="term" value="F:site-specific DNA-methyltransferase (adenine-specific) activity"/>
    <property type="evidence" value="ECO:0007669"/>
    <property type="project" value="UniProtKB-EC"/>
</dbReference>
<proteinExistence type="predicted"/>
<dbReference type="eggNOG" id="COG1002">
    <property type="taxonomic scope" value="Bacteria"/>
</dbReference>
<gene>
    <name evidence="8" type="ordered locus">Tph_c22010</name>
</gene>
<dbReference type="SUPFAM" id="SSF53335">
    <property type="entry name" value="S-adenosyl-L-methionine-dependent methyltransferases"/>
    <property type="match status" value="1"/>
</dbReference>
<dbReference type="EMBL" id="CP003732">
    <property type="protein sequence ID" value="AFV12392.1"/>
    <property type="molecule type" value="Genomic_DNA"/>
</dbReference>
<keyword evidence="3 8" id="KW-0808">Transferase</keyword>
<dbReference type="REBASE" id="55389">
    <property type="entry name" value="Tph12270ORF22010P"/>
</dbReference>
<evidence type="ECO:0000256" key="2">
    <source>
        <dbReference type="ARBA" id="ARBA00022603"/>
    </source>
</evidence>
<dbReference type="InterPro" id="IPR029063">
    <property type="entry name" value="SAM-dependent_MTases_sf"/>
</dbReference>
<evidence type="ECO:0000256" key="6">
    <source>
        <dbReference type="SAM" id="MobiDB-lite"/>
    </source>
</evidence>
<organism evidence="8 9">
    <name type="scientific">Thermacetogenium phaeum (strain ATCC BAA-254 / DSM 26808 / PB)</name>
    <dbReference type="NCBI Taxonomy" id="1089553"/>
    <lineage>
        <taxon>Bacteria</taxon>
        <taxon>Bacillati</taxon>
        <taxon>Bacillota</taxon>
        <taxon>Clostridia</taxon>
        <taxon>Thermoanaerobacterales</taxon>
        <taxon>Thermoanaerobacteraceae</taxon>
        <taxon>Thermacetogenium</taxon>
    </lineage>
</organism>
<dbReference type="GO" id="GO:0006304">
    <property type="term" value="P:DNA modification"/>
    <property type="evidence" value="ECO:0007669"/>
    <property type="project" value="InterPro"/>
</dbReference>
<keyword evidence="2 8" id="KW-0489">Methyltransferase</keyword>
<feature type="region of interest" description="Disordered" evidence="6">
    <location>
        <begin position="1085"/>
        <end position="1134"/>
    </location>
</feature>
<dbReference type="Proteomes" id="UP000000467">
    <property type="component" value="Chromosome"/>
</dbReference>
<accession>K4LK05</accession>
<dbReference type="PRINTS" id="PR00507">
    <property type="entry name" value="N12N6MTFRASE"/>
</dbReference>
<dbReference type="GO" id="GO:0032259">
    <property type="term" value="P:methylation"/>
    <property type="evidence" value="ECO:0007669"/>
    <property type="project" value="UniProtKB-KW"/>
</dbReference>
<feature type="compositionally biased region" description="Basic and acidic residues" evidence="6">
    <location>
        <begin position="1085"/>
        <end position="1096"/>
    </location>
</feature>
<name>K4LK05_THEPS</name>
<dbReference type="PANTHER" id="PTHR33841">
    <property type="entry name" value="DNA METHYLTRANSFERASE YEEA-RELATED"/>
    <property type="match status" value="1"/>
</dbReference>
<dbReference type="eggNOG" id="COG0827">
    <property type="taxonomic scope" value="Bacteria"/>
</dbReference>
<dbReference type="STRING" id="1089553.Tph_c22010"/>